<dbReference type="GO" id="GO:0046854">
    <property type="term" value="P:phosphatidylinositol phosphate biosynthetic process"/>
    <property type="evidence" value="ECO:0007669"/>
    <property type="project" value="TreeGrafter"/>
</dbReference>
<dbReference type="Pfam" id="PF01504">
    <property type="entry name" value="PIP5K"/>
    <property type="match status" value="1"/>
</dbReference>
<dbReference type="AlphaFoldDB" id="A0A4U6X5B1"/>
<organism evidence="5 6">
    <name type="scientific">Colletotrichum tanaceti</name>
    <dbReference type="NCBI Taxonomy" id="1306861"/>
    <lineage>
        <taxon>Eukaryota</taxon>
        <taxon>Fungi</taxon>
        <taxon>Dikarya</taxon>
        <taxon>Ascomycota</taxon>
        <taxon>Pezizomycotina</taxon>
        <taxon>Sordariomycetes</taxon>
        <taxon>Hypocreomycetidae</taxon>
        <taxon>Glomerellales</taxon>
        <taxon>Glomerellaceae</taxon>
        <taxon>Colletotrichum</taxon>
        <taxon>Colletotrichum destructivum species complex</taxon>
    </lineage>
</organism>
<evidence type="ECO:0000256" key="1">
    <source>
        <dbReference type="PROSITE-ProRule" id="PRU00781"/>
    </source>
</evidence>
<dbReference type="GO" id="GO:0005524">
    <property type="term" value="F:ATP binding"/>
    <property type="evidence" value="ECO:0007669"/>
    <property type="project" value="UniProtKB-UniRule"/>
</dbReference>
<evidence type="ECO:0000256" key="2">
    <source>
        <dbReference type="SAM" id="MobiDB-lite"/>
    </source>
</evidence>
<dbReference type="InterPro" id="IPR027484">
    <property type="entry name" value="PInositol-4-P-5-kinase_N"/>
</dbReference>
<evidence type="ECO:0000256" key="3">
    <source>
        <dbReference type="SAM" id="Phobius"/>
    </source>
</evidence>
<dbReference type="STRING" id="1306861.A0A4U6X5B1"/>
<dbReference type="PANTHER" id="PTHR23086:SF126">
    <property type="entry name" value="PIPK DOMAIN-CONTAINING PROTEIN"/>
    <property type="match status" value="1"/>
</dbReference>
<keyword evidence="3" id="KW-0472">Membrane</keyword>
<dbReference type="GO" id="GO:0005886">
    <property type="term" value="C:plasma membrane"/>
    <property type="evidence" value="ECO:0007669"/>
    <property type="project" value="TreeGrafter"/>
</dbReference>
<feature type="compositionally biased region" description="Low complexity" evidence="2">
    <location>
        <begin position="74"/>
        <end position="87"/>
    </location>
</feature>
<evidence type="ECO:0000259" key="4">
    <source>
        <dbReference type="PROSITE" id="PS51455"/>
    </source>
</evidence>
<dbReference type="Proteomes" id="UP000310108">
    <property type="component" value="Unassembled WGS sequence"/>
</dbReference>
<keyword evidence="6" id="KW-1185">Reference proteome</keyword>
<accession>A0A4U6X5B1</accession>
<feature type="transmembrane region" description="Helical" evidence="3">
    <location>
        <begin position="7"/>
        <end position="32"/>
    </location>
</feature>
<dbReference type="EMBL" id="PJEX01000400">
    <property type="protein sequence ID" value="TKW50415.1"/>
    <property type="molecule type" value="Genomic_DNA"/>
</dbReference>
<keyword evidence="3" id="KW-1133">Transmembrane helix</keyword>
<keyword evidence="1" id="KW-0808">Transferase</keyword>
<dbReference type="SUPFAM" id="SSF56104">
    <property type="entry name" value="SAICAR synthase-like"/>
    <property type="match status" value="1"/>
</dbReference>
<proteinExistence type="predicted"/>
<feature type="domain" description="PIPK" evidence="4">
    <location>
        <begin position="104"/>
        <end position="480"/>
    </location>
</feature>
<sequence length="483" mass="53660">MSISTDVVVAIIFGVSGLAVALAGAAFGYIAVLEARRRNAGTDTESVVDLEAGFSPPVAGNTVFSGLGSNAVSNSSGHASSQSQLSVPLPDRPGTPARQHPPRSVTPVAVTSPPAVRRPLVKMQIRSTSISSSILAAISGDSNNSDKPSLQKRIFRVLASFLSVFHLPLARYHAADFLELRHNFWKLDEQEYTTSFRLAQKAAKGKGRESDLKPVGDLGYSGSTFFTTADGKFLVKSLPRRFEHEFFTHDLFDAYVAHMKAHPHSLLVRITDMVYTSIATLGGILGTAPTHHIIMENLLYGKSEEETDHRKKQWETYDLKPNDYFFPERDIANGHLAPESVKERLIDEFDDKVRVTPAQKKELLDLLESDTRVLADNNAVDYSLFMVRYPGPNVLDEARRVPTIQSDANEWRTGLTDVDGNWTYRIIVLDFFWAKHKFRAKAMTGLVKSYNIFAGHGPMSITANPAEYRERFLNMVRDFVIEA</sequence>
<dbReference type="PROSITE" id="PS51455">
    <property type="entry name" value="PIPK"/>
    <property type="match status" value="1"/>
</dbReference>
<dbReference type="InterPro" id="IPR002498">
    <property type="entry name" value="PInositol-4-P-4/5-kinase_core"/>
</dbReference>
<dbReference type="Gene3D" id="3.30.800.10">
    <property type="entry name" value="Phosphatidylinositol Phosphate Kinase II Beta"/>
    <property type="match status" value="1"/>
</dbReference>
<name>A0A4U6X5B1_9PEZI</name>
<dbReference type="InterPro" id="IPR027483">
    <property type="entry name" value="PInositol-4-P-4/5-kinase_C_sf"/>
</dbReference>
<protein>
    <recommendedName>
        <fullName evidence="4">PIPK domain-containing protein</fullName>
    </recommendedName>
</protein>
<gene>
    <name evidence="5" type="ORF">CTA1_8290</name>
</gene>
<dbReference type="Gene3D" id="3.30.810.10">
    <property type="entry name" value="2-Layer Sandwich"/>
    <property type="match status" value="1"/>
</dbReference>
<dbReference type="GO" id="GO:0016308">
    <property type="term" value="F:1-phosphatidylinositol-4-phosphate 5-kinase activity"/>
    <property type="evidence" value="ECO:0007669"/>
    <property type="project" value="TreeGrafter"/>
</dbReference>
<dbReference type="SMART" id="SM00330">
    <property type="entry name" value="PIPKc"/>
    <property type="match status" value="1"/>
</dbReference>
<reference evidence="5 6" key="1">
    <citation type="journal article" date="2019" name="PLoS ONE">
        <title>Comparative genome analysis indicates high evolutionary potential of pathogenicity genes in Colletotrichum tanaceti.</title>
        <authorList>
            <person name="Lelwala R.V."/>
            <person name="Korhonen P.K."/>
            <person name="Young N.D."/>
            <person name="Scott J.B."/>
            <person name="Ades P.A."/>
            <person name="Gasser R.B."/>
            <person name="Taylor P.W.J."/>
        </authorList>
    </citation>
    <scope>NUCLEOTIDE SEQUENCE [LARGE SCALE GENOMIC DNA]</scope>
    <source>
        <strain evidence="5">BRIP57314</strain>
    </source>
</reference>
<keyword evidence="1" id="KW-0067">ATP-binding</keyword>
<comment type="caution">
    <text evidence="5">The sequence shown here is derived from an EMBL/GenBank/DDBJ whole genome shotgun (WGS) entry which is preliminary data.</text>
</comment>
<evidence type="ECO:0000313" key="6">
    <source>
        <dbReference type="Proteomes" id="UP000310108"/>
    </source>
</evidence>
<keyword evidence="1" id="KW-0547">Nucleotide-binding</keyword>
<dbReference type="OrthoDB" id="70770at2759"/>
<keyword evidence="1" id="KW-0418">Kinase</keyword>
<dbReference type="PANTHER" id="PTHR23086">
    <property type="entry name" value="PHOSPHATIDYLINOSITOL-4-PHOSPHATE 5-KINASE"/>
    <property type="match status" value="1"/>
</dbReference>
<keyword evidence="3" id="KW-0812">Transmembrane</keyword>
<feature type="compositionally biased region" description="Low complexity" evidence="2">
    <location>
        <begin position="102"/>
        <end position="111"/>
    </location>
</feature>
<evidence type="ECO:0000313" key="5">
    <source>
        <dbReference type="EMBL" id="TKW50415.1"/>
    </source>
</evidence>
<dbReference type="InterPro" id="IPR023610">
    <property type="entry name" value="PInositol-4/5-P-5/4-kinase"/>
</dbReference>
<feature type="region of interest" description="Disordered" evidence="2">
    <location>
        <begin position="74"/>
        <end position="111"/>
    </location>
</feature>